<dbReference type="RefSeq" id="WP_100360411.1">
    <property type="nucleotide sequence ID" value="NZ_CP045915.1"/>
</dbReference>
<dbReference type="EMBL" id="CP045915">
    <property type="protein sequence ID" value="QGH34741.1"/>
    <property type="molecule type" value="Genomic_DNA"/>
</dbReference>
<sequence length="50" mass="5700">MKPEQDNTLRETFSNPKQDNTLKGTLISVLLLGAFIIISWFVVFGIFISR</sequence>
<feature type="transmembrane region" description="Helical" evidence="1">
    <location>
        <begin position="26"/>
        <end position="48"/>
    </location>
</feature>
<protein>
    <submittedName>
        <fullName evidence="2">Cytochrome c oxidase subunit 2A</fullName>
    </submittedName>
</protein>
<evidence type="ECO:0000256" key="1">
    <source>
        <dbReference type="SAM" id="Phobius"/>
    </source>
</evidence>
<keyword evidence="1" id="KW-0812">Transmembrane</keyword>
<dbReference type="KEGG" id="grc:GI584_12170"/>
<organism evidence="2 3">
    <name type="scientific">Gracilibacillus salitolerans</name>
    <dbReference type="NCBI Taxonomy" id="2663022"/>
    <lineage>
        <taxon>Bacteria</taxon>
        <taxon>Bacillati</taxon>
        <taxon>Bacillota</taxon>
        <taxon>Bacilli</taxon>
        <taxon>Bacillales</taxon>
        <taxon>Bacillaceae</taxon>
        <taxon>Gracilibacillus</taxon>
    </lineage>
</organism>
<name>A0A5Q2TKS6_9BACI</name>
<dbReference type="Proteomes" id="UP000339690">
    <property type="component" value="Chromosome"/>
</dbReference>
<accession>A0A5Q2TKS6</accession>
<reference evidence="2 3" key="1">
    <citation type="submission" date="2019-11" db="EMBL/GenBank/DDBJ databases">
        <title>Gracilibacillus salitolerans sp. nov., a moderate halophile isolated from a saline soil in northwest China.</title>
        <authorList>
            <person name="Gan L."/>
        </authorList>
    </citation>
    <scope>NUCLEOTIDE SEQUENCE [LARGE SCALE GENOMIC DNA]</scope>
    <source>
        <strain evidence="2 3">SCU50</strain>
    </source>
</reference>
<dbReference type="Pfam" id="PF08113">
    <property type="entry name" value="CoxIIa"/>
    <property type="match status" value="1"/>
</dbReference>
<dbReference type="InterPro" id="IPR012538">
    <property type="entry name" value="Cyt_c_oxidase_su2a"/>
</dbReference>
<evidence type="ECO:0000313" key="2">
    <source>
        <dbReference type="EMBL" id="QGH34741.1"/>
    </source>
</evidence>
<evidence type="ECO:0000313" key="3">
    <source>
        <dbReference type="Proteomes" id="UP000339690"/>
    </source>
</evidence>
<dbReference type="AlphaFoldDB" id="A0A5Q2TKS6"/>
<gene>
    <name evidence="2" type="ORF">GI584_12170</name>
</gene>
<proteinExistence type="predicted"/>
<keyword evidence="1" id="KW-1133">Transmembrane helix</keyword>
<keyword evidence="3" id="KW-1185">Reference proteome</keyword>
<keyword evidence="1" id="KW-0472">Membrane</keyword>